<organism evidence="2 3">
    <name type="scientific">Bacillus mycoides</name>
    <dbReference type="NCBI Taxonomy" id="1405"/>
    <lineage>
        <taxon>Bacteria</taxon>
        <taxon>Bacillati</taxon>
        <taxon>Bacillota</taxon>
        <taxon>Bacilli</taxon>
        <taxon>Bacillales</taxon>
        <taxon>Bacillaceae</taxon>
        <taxon>Bacillus</taxon>
        <taxon>Bacillus cereus group</taxon>
    </lineage>
</organism>
<keyword evidence="1" id="KW-0472">Membrane</keyword>
<evidence type="ECO:0000313" key="3">
    <source>
        <dbReference type="Proteomes" id="UP000175706"/>
    </source>
</evidence>
<name>A0A1E8AYI5_BACMY</name>
<dbReference type="Proteomes" id="UP000175706">
    <property type="component" value="Unassembled WGS sequence"/>
</dbReference>
<gene>
    <name evidence="2" type="ORF">BWGOE8_58140</name>
</gene>
<dbReference type="AlphaFoldDB" id="A0A1E8AYI5"/>
<protein>
    <submittedName>
        <fullName evidence="2">Uncharacterized protein</fullName>
    </submittedName>
</protein>
<evidence type="ECO:0000256" key="1">
    <source>
        <dbReference type="SAM" id="Phobius"/>
    </source>
</evidence>
<evidence type="ECO:0000313" key="2">
    <source>
        <dbReference type="EMBL" id="OFD70096.1"/>
    </source>
</evidence>
<dbReference type="EMBL" id="LXLT01000109">
    <property type="protein sequence ID" value="OFD70096.1"/>
    <property type="molecule type" value="Genomic_DNA"/>
</dbReference>
<comment type="caution">
    <text evidence="2">The sequence shown here is derived from an EMBL/GenBank/DDBJ whole genome shotgun (WGS) entry which is preliminary data.</text>
</comment>
<reference evidence="2 3" key="1">
    <citation type="submission" date="2016-05" db="EMBL/GenBank/DDBJ databases">
        <title>Bacillus thuringiensis and Bacillus weihenstephanensis as novel biocontrol agents of wilt causing Verticillium species.</title>
        <authorList>
            <person name="Hollensteiner J."/>
            <person name="Wemheuer F."/>
            <person name="Harting R."/>
            <person name="Kolarzyk A."/>
            <person name="Diaz-Valerio S."/>
            <person name="Poehlein A."/>
            <person name="Brzuszkiewicz E."/>
            <person name="Nesemann K."/>
            <person name="Braus-Stromeyer S."/>
            <person name="Braus G."/>
            <person name="Daniel R."/>
            <person name="Liesegang H."/>
        </authorList>
    </citation>
    <scope>NUCLEOTIDE SEQUENCE [LARGE SCALE GENOMIC DNA]</scope>
    <source>
        <strain evidence="2 3">GOE8</strain>
    </source>
</reference>
<feature type="transmembrane region" description="Helical" evidence="1">
    <location>
        <begin position="94"/>
        <end position="114"/>
    </location>
</feature>
<feature type="transmembrane region" description="Helical" evidence="1">
    <location>
        <begin position="69"/>
        <end position="87"/>
    </location>
</feature>
<proteinExistence type="predicted"/>
<keyword evidence="1" id="KW-1133">Transmembrane helix</keyword>
<accession>A0A1E8AYI5</accession>
<sequence>MHNDMVECLLIREGTPFLYFKCIHLYNESGEFMELQASKQKKRTMILKSFSLLIIILILLYLFKAVILQTTGILLIIALICLGFYYLGHLLFRIMAFIIVVSSVICAICVLGYLL</sequence>
<feature type="transmembrane region" description="Helical" evidence="1">
    <location>
        <begin position="45"/>
        <end position="63"/>
    </location>
</feature>
<keyword evidence="1" id="KW-0812">Transmembrane</keyword>